<gene>
    <name evidence="2" type="ORF">SAMN05421810_105241</name>
</gene>
<feature type="transmembrane region" description="Helical" evidence="1">
    <location>
        <begin position="138"/>
        <end position="157"/>
    </location>
</feature>
<dbReference type="InterPro" id="IPR036689">
    <property type="entry name" value="ESAT-6-like_sf"/>
</dbReference>
<sequence>MALKDLIDEGVLADARKIDDFLRERGQSLPSVENTLRLVRDIDSDQLRKVGKEVWGTGGEDGEGLISKHFDQCVEDLDRANRQTAAWTGDASNAYATRVDKIKAGINDMRRPSADVGDALVSLADAWDQVFGRSFGDILAIIGLILSIIGVIVALVVEIAAGWTGIGAVVGLVIGVLSILVGAASIWWTLHSQEQAKIDALEAAGEEATETMTSANQTKL</sequence>
<dbReference type="STRING" id="587909.SAMN05421810_105241"/>
<accession>A0A1I5WRJ2</accession>
<dbReference type="AlphaFoldDB" id="A0A1I5WRJ2"/>
<feature type="transmembrane region" description="Helical" evidence="1">
    <location>
        <begin position="163"/>
        <end position="188"/>
    </location>
</feature>
<protein>
    <submittedName>
        <fullName evidence="2">Uncharacterized protein</fullName>
    </submittedName>
</protein>
<dbReference type="RefSeq" id="WP_092531093.1">
    <property type="nucleotide sequence ID" value="NZ_FOWW01000005.1"/>
</dbReference>
<proteinExistence type="predicted"/>
<dbReference type="EMBL" id="FOWW01000005">
    <property type="protein sequence ID" value="SFQ22383.1"/>
    <property type="molecule type" value="Genomic_DNA"/>
</dbReference>
<keyword evidence="1" id="KW-0472">Membrane</keyword>
<evidence type="ECO:0000313" key="2">
    <source>
        <dbReference type="EMBL" id="SFQ22383.1"/>
    </source>
</evidence>
<evidence type="ECO:0000313" key="3">
    <source>
        <dbReference type="Proteomes" id="UP000198727"/>
    </source>
</evidence>
<organism evidence="2 3">
    <name type="scientific">Amycolatopsis arida</name>
    <dbReference type="NCBI Taxonomy" id="587909"/>
    <lineage>
        <taxon>Bacteria</taxon>
        <taxon>Bacillati</taxon>
        <taxon>Actinomycetota</taxon>
        <taxon>Actinomycetes</taxon>
        <taxon>Pseudonocardiales</taxon>
        <taxon>Pseudonocardiaceae</taxon>
        <taxon>Amycolatopsis</taxon>
    </lineage>
</organism>
<reference evidence="3" key="1">
    <citation type="submission" date="2016-10" db="EMBL/GenBank/DDBJ databases">
        <authorList>
            <person name="Varghese N."/>
            <person name="Submissions S."/>
        </authorList>
    </citation>
    <scope>NUCLEOTIDE SEQUENCE [LARGE SCALE GENOMIC DNA]</scope>
    <source>
        <strain evidence="3">CGMCC 4.5579</strain>
    </source>
</reference>
<evidence type="ECO:0000256" key="1">
    <source>
        <dbReference type="SAM" id="Phobius"/>
    </source>
</evidence>
<keyword evidence="3" id="KW-1185">Reference proteome</keyword>
<dbReference type="OrthoDB" id="3685041at2"/>
<dbReference type="Proteomes" id="UP000198727">
    <property type="component" value="Unassembled WGS sequence"/>
</dbReference>
<keyword evidence="1" id="KW-0812">Transmembrane</keyword>
<dbReference type="SUPFAM" id="SSF140453">
    <property type="entry name" value="EsxAB dimer-like"/>
    <property type="match status" value="1"/>
</dbReference>
<name>A0A1I5WRJ2_9PSEU</name>
<keyword evidence="1" id="KW-1133">Transmembrane helix</keyword>